<organism evidence="3 4">
    <name type="scientific">Vulcaniibacterium thermophilum</name>
    <dbReference type="NCBI Taxonomy" id="1169913"/>
    <lineage>
        <taxon>Bacteria</taxon>
        <taxon>Pseudomonadati</taxon>
        <taxon>Pseudomonadota</taxon>
        <taxon>Gammaproteobacteria</taxon>
        <taxon>Lysobacterales</taxon>
        <taxon>Lysobacteraceae</taxon>
        <taxon>Vulcaniibacterium</taxon>
    </lineage>
</organism>
<name>A0A918ZBS9_9GAMM</name>
<dbReference type="EMBL" id="BNCF01000020">
    <property type="protein sequence ID" value="GHE43665.1"/>
    <property type="molecule type" value="Genomic_DNA"/>
</dbReference>
<keyword evidence="2" id="KW-0732">Signal</keyword>
<dbReference type="Proteomes" id="UP000636453">
    <property type="component" value="Unassembled WGS sequence"/>
</dbReference>
<feature type="region of interest" description="Disordered" evidence="1">
    <location>
        <begin position="28"/>
        <end position="71"/>
    </location>
</feature>
<feature type="signal peptide" evidence="2">
    <location>
        <begin position="1"/>
        <end position="23"/>
    </location>
</feature>
<protein>
    <submittedName>
        <fullName evidence="3">Uncharacterized protein</fullName>
    </submittedName>
</protein>
<accession>A0A918ZBS9</accession>
<evidence type="ECO:0000256" key="2">
    <source>
        <dbReference type="SAM" id="SignalP"/>
    </source>
</evidence>
<proteinExistence type="predicted"/>
<evidence type="ECO:0000313" key="4">
    <source>
        <dbReference type="Proteomes" id="UP000636453"/>
    </source>
</evidence>
<dbReference type="OrthoDB" id="5981244at2"/>
<feature type="chain" id="PRO_5037321023" evidence="2">
    <location>
        <begin position="24"/>
        <end position="394"/>
    </location>
</feature>
<sequence length="394" mass="42312">MPGRRCGVWIAIALAVAVATAVAMREDDAPPRAVGAPAADAADTAMPPPAPARPSAPGDGRAPLPSAETQTLETEQHAMRAAYHRALRARLAALAARGDAEAALERALLTPLLERGPWPHVDADTRAALREAAERAPGDPLVAWMEAVVCRPAECPRAVARLLRVDGDNAAAWLLAAGIAASLDDRAQALERLQRAVLAPHHVARGEAAMQAAWRALEPVALPPPSPALHRALARMLPDLPAPDAATQRGLLASTAGPRWSGLQRGSAWGVLCDPTAMRAAVRRDLCLRAYALQARSTVLVERQAALLFLCRHTAGTPEHRLWREPLRETLWLVYLTRTRFFLRADLTATIARFGSLEGTRRFVRAQGLSDRPPPGWLPSLSHERALVLGQVPP</sequence>
<dbReference type="RefSeq" id="WP_146474058.1">
    <property type="nucleotide sequence ID" value="NZ_BNCF01000020.1"/>
</dbReference>
<evidence type="ECO:0000313" key="3">
    <source>
        <dbReference type="EMBL" id="GHE43665.1"/>
    </source>
</evidence>
<evidence type="ECO:0000256" key="1">
    <source>
        <dbReference type="SAM" id="MobiDB-lite"/>
    </source>
</evidence>
<feature type="compositionally biased region" description="Low complexity" evidence="1">
    <location>
        <begin position="31"/>
        <end position="45"/>
    </location>
</feature>
<dbReference type="AlphaFoldDB" id="A0A918ZBS9"/>
<reference evidence="3" key="1">
    <citation type="journal article" date="2014" name="Int. J. Syst. Evol. Microbiol.">
        <title>Complete genome sequence of Corynebacterium casei LMG S-19264T (=DSM 44701T), isolated from a smear-ripened cheese.</title>
        <authorList>
            <consortium name="US DOE Joint Genome Institute (JGI-PGF)"/>
            <person name="Walter F."/>
            <person name="Albersmeier A."/>
            <person name="Kalinowski J."/>
            <person name="Ruckert C."/>
        </authorList>
    </citation>
    <scope>NUCLEOTIDE SEQUENCE</scope>
    <source>
        <strain evidence="3">KCTC 32020</strain>
    </source>
</reference>
<comment type="caution">
    <text evidence="3">The sequence shown here is derived from an EMBL/GenBank/DDBJ whole genome shotgun (WGS) entry which is preliminary data.</text>
</comment>
<reference evidence="3" key="2">
    <citation type="submission" date="2020-09" db="EMBL/GenBank/DDBJ databases">
        <authorList>
            <person name="Sun Q."/>
            <person name="Kim S."/>
        </authorList>
    </citation>
    <scope>NUCLEOTIDE SEQUENCE</scope>
    <source>
        <strain evidence="3">KCTC 32020</strain>
    </source>
</reference>
<keyword evidence="4" id="KW-1185">Reference proteome</keyword>
<gene>
    <name evidence="3" type="ORF">GCM10007167_26800</name>
</gene>